<keyword evidence="3" id="KW-1185">Reference proteome</keyword>
<dbReference type="EnsemblPlants" id="KQL16131">
    <property type="protein sequence ID" value="KQL16131"/>
    <property type="gene ID" value="SETIT_025606mg"/>
</dbReference>
<protein>
    <submittedName>
        <fullName evidence="2">Uncharacterized protein</fullName>
    </submittedName>
</protein>
<dbReference type="AlphaFoldDB" id="K3ZGA4"/>
<dbReference type="HOGENOM" id="CLU_1920734_0_0_1"/>
<reference evidence="3" key="1">
    <citation type="journal article" date="2012" name="Nat. Biotechnol.">
        <title>Reference genome sequence of the model plant Setaria.</title>
        <authorList>
            <person name="Bennetzen J.L."/>
            <person name="Schmutz J."/>
            <person name="Wang H."/>
            <person name="Percifield R."/>
            <person name="Hawkins J."/>
            <person name="Pontaroli A.C."/>
            <person name="Estep M."/>
            <person name="Feng L."/>
            <person name="Vaughn J.N."/>
            <person name="Grimwood J."/>
            <person name="Jenkins J."/>
            <person name="Barry K."/>
            <person name="Lindquist E."/>
            <person name="Hellsten U."/>
            <person name="Deshpande S."/>
            <person name="Wang X."/>
            <person name="Wu X."/>
            <person name="Mitros T."/>
            <person name="Triplett J."/>
            <person name="Yang X."/>
            <person name="Ye C.Y."/>
            <person name="Mauro-Herrera M."/>
            <person name="Wang L."/>
            <person name="Li P."/>
            <person name="Sharma M."/>
            <person name="Sharma R."/>
            <person name="Ronald P.C."/>
            <person name="Panaud O."/>
            <person name="Kellogg E.A."/>
            <person name="Brutnell T.P."/>
            <person name="Doust A.N."/>
            <person name="Tuskan G.A."/>
            <person name="Rokhsar D."/>
            <person name="Devos K.M."/>
        </authorList>
    </citation>
    <scope>NUCLEOTIDE SEQUENCE [LARGE SCALE GENOMIC DNA]</scope>
    <source>
        <strain evidence="3">cv. Yugu1</strain>
    </source>
</reference>
<evidence type="ECO:0000256" key="1">
    <source>
        <dbReference type="SAM" id="MobiDB-lite"/>
    </source>
</evidence>
<proteinExistence type="predicted"/>
<dbReference type="Gramene" id="KQL16131">
    <property type="protein sequence ID" value="KQL16131"/>
    <property type="gene ID" value="SETIT_025606mg"/>
</dbReference>
<sequence length="132" mass="14079">MVFPISREQLGEVKTRKKRQGCRHFALLGPYGPLCLAQPVCVSMLPSPAHPVSSSVTPAATSRQSCVPAAPQLLSPAAPHAGDPAGRLEETTRAKGRRGADPPLVAGRLRRYSAASLWSVPRRAPPQRARSV</sequence>
<evidence type="ECO:0000313" key="2">
    <source>
        <dbReference type="EnsemblPlants" id="KQL16131"/>
    </source>
</evidence>
<accession>K3ZGA4</accession>
<name>K3ZGA4_SETIT</name>
<feature type="region of interest" description="Disordered" evidence="1">
    <location>
        <begin position="73"/>
        <end position="107"/>
    </location>
</feature>
<evidence type="ECO:0000313" key="3">
    <source>
        <dbReference type="Proteomes" id="UP000004995"/>
    </source>
</evidence>
<dbReference type="InParanoid" id="K3ZGA4"/>
<dbReference type="EMBL" id="AGNK02001855">
    <property type="status" value="NOT_ANNOTATED_CDS"/>
    <property type="molecule type" value="Genomic_DNA"/>
</dbReference>
<reference evidence="2" key="2">
    <citation type="submission" date="2018-08" db="UniProtKB">
        <authorList>
            <consortium name="EnsemblPlants"/>
        </authorList>
    </citation>
    <scope>IDENTIFICATION</scope>
    <source>
        <strain evidence="2">Yugu1</strain>
    </source>
</reference>
<organism evidence="2 3">
    <name type="scientific">Setaria italica</name>
    <name type="common">Foxtail millet</name>
    <name type="synonym">Panicum italicum</name>
    <dbReference type="NCBI Taxonomy" id="4555"/>
    <lineage>
        <taxon>Eukaryota</taxon>
        <taxon>Viridiplantae</taxon>
        <taxon>Streptophyta</taxon>
        <taxon>Embryophyta</taxon>
        <taxon>Tracheophyta</taxon>
        <taxon>Spermatophyta</taxon>
        <taxon>Magnoliopsida</taxon>
        <taxon>Liliopsida</taxon>
        <taxon>Poales</taxon>
        <taxon>Poaceae</taxon>
        <taxon>PACMAD clade</taxon>
        <taxon>Panicoideae</taxon>
        <taxon>Panicodae</taxon>
        <taxon>Paniceae</taxon>
        <taxon>Cenchrinae</taxon>
        <taxon>Setaria</taxon>
    </lineage>
</organism>
<dbReference type="Proteomes" id="UP000004995">
    <property type="component" value="Unassembled WGS sequence"/>
</dbReference>